<name>A0A2N8KX06_9BURK</name>
<dbReference type="Gene3D" id="2.40.30.170">
    <property type="match status" value="1"/>
</dbReference>
<dbReference type="GO" id="GO:0046914">
    <property type="term" value="F:transition metal ion binding"/>
    <property type="evidence" value="ECO:0007669"/>
    <property type="project" value="TreeGrafter"/>
</dbReference>
<dbReference type="Gene3D" id="2.40.50.100">
    <property type="match status" value="1"/>
</dbReference>
<feature type="domain" description="CzcB-like C-terminal circularly permuted SH3-like" evidence="7">
    <location>
        <begin position="368"/>
        <end position="428"/>
    </location>
</feature>
<proteinExistence type="inferred from homology"/>
<gene>
    <name evidence="8" type="ORF">C1O66_10760</name>
</gene>
<organism evidence="8 9">
    <name type="scientific">Kinneretia aquatilis</name>
    <dbReference type="NCBI Taxonomy" id="2070761"/>
    <lineage>
        <taxon>Bacteria</taxon>
        <taxon>Pseudomonadati</taxon>
        <taxon>Pseudomonadota</taxon>
        <taxon>Betaproteobacteria</taxon>
        <taxon>Burkholderiales</taxon>
        <taxon>Sphaerotilaceae</taxon>
        <taxon>Roseateles</taxon>
    </lineage>
</organism>
<dbReference type="InterPro" id="IPR058649">
    <property type="entry name" value="CzcB_C"/>
</dbReference>
<evidence type="ECO:0000256" key="1">
    <source>
        <dbReference type="ARBA" id="ARBA00009477"/>
    </source>
</evidence>
<dbReference type="InterPro" id="IPR058647">
    <property type="entry name" value="BSH_CzcB-like"/>
</dbReference>
<feature type="domain" description="CzcB-like alpha-helical hairpin" evidence="4">
    <location>
        <begin position="171"/>
        <end position="230"/>
    </location>
</feature>
<dbReference type="GO" id="GO:0015679">
    <property type="term" value="P:plasma membrane copper ion transport"/>
    <property type="evidence" value="ECO:0007669"/>
    <property type="project" value="TreeGrafter"/>
</dbReference>
<feature type="compositionally biased region" description="Basic and acidic residues" evidence="3">
    <location>
        <begin position="53"/>
        <end position="66"/>
    </location>
</feature>
<dbReference type="InterPro" id="IPR058648">
    <property type="entry name" value="HH_CzcB-like"/>
</dbReference>
<dbReference type="NCBIfam" id="TIGR01730">
    <property type="entry name" value="RND_mfp"/>
    <property type="match status" value="1"/>
</dbReference>
<dbReference type="GO" id="GO:0016020">
    <property type="term" value="C:membrane"/>
    <property type="evidence" value="ECO:0007669"/>
    <property type="project" value="InterPro"/>
</dbReference>
<evidence type="ECO:0000259" key="5">
    <source>
        <dbReference type="Pfam" id="PF25954"/>
    </source>
</evidence>
<comment type="caution">
    <text evidence="8">The sequence shown here is derived from an EMBL/GenBank/DDBJ whole genome shotgun (WGS) entry which is preliminary data.</text>
</comment>
<dbReference type="EMBL" id="POSP01000003">
    <property type="protein sequence ID" value="PND37961.1"/>
    <property type="molecule type" value="Genomic_DNA"/>
</dbReference>
<dbReference type="Pfam" id="PF25975">
    <property type="entry name" value="CzcB_C"/>
    <property type="match status" value="1"/>
</dbReference>
<dbReference type="PANTHER" id="PTHR30097">
    <property type="entry name" value="CATION EFFLUX SYSTEM PROTEIN CUSB"/>
    <property type="match status" value="1"/>
</dbReference>
<dbReference type="Gene3D" id="1.10.287.470">
    <property type="entry name" value="Helix hairpin bin"/>
    <property type="match status" value="1"/>
</dbReference>
<evidence type="ECO:0000259" key="7">
    <source>
        <dbReference type="Pfam" id="PF25975"/>
    </source>
</evidence>
<feature type="compositionally biased region" description="Polar residues" evidence="3">
    <location>
        <begin position="1"/>
        <end position="15"/>
    </location>
</feature>
<feature type="region of interest" description="Disordered" evidence="3">
    <location>
        <begin position="50"/>
        <end position="71"/>
    </location>
</feature>
<dbReference type="Pfam" id="PF25954">
    <property type="entry name" value="Beta-barrel_RND_2"/>
    <property type="match status" value="1"/>
</dbReference>
<dbReference type="Proteomes" id="UP000235916">
    <property type="component" value="Unassembled WGS sequence"/>
</dbReference>
<dbReference type="Gene3D" id="2.40.420.20">
    <property type="match status" value="1"/>
</dbReference>
<dbReference type="GO" id="GO:0030288">
    <property type="term" value="C:outer membrane-bounded periplasmic space"/>
    <property type="evidence" value="ECO:0007669"/>
    <property type="project" value="TreeGrafter"/>
</dbReference>
<dbReference type="GO" id="GO:0022857">
    <property type="term" value="F:transmembrane transporter activity"/>
    <property type="evidence" value="ECO:0007669"/>
    <property type="project" value="InterPro"/>
</dbReference>
<dbReference type="Pfam" id="PF25893">
    <property type="entry name" value="HH_CzcB"/>
    <property type="match status" value="1"/>
</dbReference>
<evidence type="ECO:0000259" key="6">
    <source>
        <dbReference type="Pfam" id="PF25973"/>
    </source>
</evidence>
<feature type="domain" description="CusB-like beta-barrel" evidence="5">
    <location>
        <begin position="281"/>
        <end position="355"/>
    </location>
</feature>
<dbReference type="GO" id="GO:0060003">
    <property type="term" value="P:copper ion export"/>
    <property type="evidence" value="ECO:0007669"/>
    <property type="project" value="TreeGrafter"/>
</dbReference>
<dbReference type="Pfam" id="PF25973">
    <property type="entry name" value="BSH_CzcB"/>
    <property type="match status" value="1"/>
</dbReference>
<keyword evidence="2" id="KW-0813">Transport</keyword>
<dbReference type="AlphaFoldDB" id="A0A2N8KX06"/>
<evidence type="ECO:0000313" key="8">
    <source>
        <dbReference type="EMBL" id="PND37961.1"/>
    </source>
</evidence>
<feature type="domain" description="CzcB-like barrel-sandwich hybrid" evidence="6">
    <location>
        <begin position="133"/>
        <end position="278"/>
    </location>
</feature>
<feature type="region of interest" description="Disordered" evidence="3">
    <location>
        <begin position="1"/>
        <end position="20"/>
    </location>
</feature>
<dbReference type="InterPro" id="IPR006143">
    <property type="entry name" value="RND_pump_MFP"/>
</dbReference>
<evidence type="ECO:0000259" key="4">
    <source>
        <dbReference type="Pfam" id="PF25893"/>
    </source>
</evidence>
<evidence type="ECO:0000256" key="3">
    <source>
        <dbReference type="SAM" id="MobiDB-lite"/>
    </source>
</evidence>
<dbReference type="InterPro" id="IPR051909">
    <property type="entry name" value="MFP_Cation_Efflux"/>
</dbReference>
<dbReference type="SUPFAM" id="SSF111369">
    <property type="entry name" value="HlyD-like secretion proteins"/>
    <property type="match status" value="1"/>
</dbReference>
<dbReference type="InterPro" id="IPR058792">
    <property type="entry name" value="Beta-barrel_RND_2"/>
</dbReference>
<accession>A0A2N8KX06</accession>
<dbReference type="RefSeq" id="WP_102767881.1">
    <property type="nucleotide sequence ID" value="NZ_POSP01000003.1"/>
</dbReference>
<evidence type="ECO:0000256" key="2">
    <source>
        <dbReference type="ARBA" id="ARBA00022448"/>
    </source>
</evidence>
<sequence>MMKKSNTPTEATNPSPAARPKKQALAVAMVLALGLAGGWAILRGGPAVAGADAHAHGEGEAPHEEAPSVAAPPVVAASAPAVAASSADGGEEFVELSDEQLQRQAIRLEAAGPAKLARSLELLGEVKLNQDRSVLVTPRLAGQVEAVRVSAGDRVQAGQVLAVISSQALADQRSELLAAQKRLALARGVYEREKKLWEEKISAEQDYLQARQAFQEAEITAENARQKLQALGAGAAASGTAGLTRYEVRAPMAGVVVEKKISVGEVLKDDAPIFQLADLGTLWVELSLPVQALGQLQIGARGRIQGAPASEPALTLSHIGSTVAEQSRSAMARLLLPNPRGQWRPGQPVTVALQTGQTGASAEVTVPVAVRNEALQSREGRDEVYVREGQRMVARAVRLGRSDDRHTEVLQGLSAGERYASANSFVVKADLGKSAAAHAH</sequence>
<reference evidence="8 9" key="1">
    <citation type="submission" date="2018-01" db="EMBL/GenBank/DDBJ databases">
        <title>Draft genome sequence of Paucibacter aquatile CR182 isolated from freshwater of the Nakdong River.</title>
        <authorList>
            <person name="Choi A."/>
            <person name="Chung E.J."/>
        </authorList>
    </citation>
    <scope>NUCLEOTIDE SEQUENCE [LARGE SCALE GENOMIC DNA]</scope>
    <source>
        <strain evidence="8 9">CR182</strain>
    </source>
</reference>
<dbReference type="PANTHER" id="PTHR30097:SF4">
    <property type="entry name" value="SLR6042 PROTEIN"/>
    <property type="match status" value="1"/>
</dbReference>
<evidence type="ECO:0000313" key="9">
    <source>
        <dbReference type="Proteomes" id="UP000235916"/>
    </source>
</evidence>
<protein>
    <submittedName>
        <fullName evidence="8">Efflux transporter periplasmic adaptor subunit</fullName>
    </submittedName>
</protein>
<comment type="similarity">
    <text evidence="1">Belongs to the membrane fusion protein (MFP) (TC 8.A.1) family.</text>
</comment>
<keyword evidence="9" id="KW-1185">Reference proteome</keyword>